<evidence type="ECO:0000313" key="1">
    <source>
        <dbReference type="EMBL" id="CAA9389871.1"/>
    </source>
</evidence>
<dbReference type="InterPro" id="IPR014719">
    <property type="entry name" value="Ribosomal_bL12_C/ClpS-like"/>
</dbReference>
<dbReference type="Gene3D" id="3.30.1390.10">
    <property type="match status" value="1"/>
</dbReference>
<sequence length="89" mass="10066">MLEPILRFCLVVLEATFGLVRSKKAAPYPYDKQSNRIELPAEIEAELRELVTTGDNVEAVKRVTRLTGAGLHDAKDYVDQIPAVRSRRR</sequence>
<dbReference type="AlphaFoldDB" id="A0A6J4NP61"/>
<name>A0A6J4NP61_9CHLR</name>
<gene>
    <name evidence="1" type="ORF">AVDCRST_MAG93-9667</name>
</gene>
<evidence type="ECO:0008006" key="2">
    <source>
        <dbReference type="Google" id="ProtNLM"/>
    </source>
</evidence>
<accession>A0A6J4NP61</accession>
<organism evidence="1">
    <name type="scientific">uncultured Chloroflexia bacterium</name>
    <dbReference type="NCBI Taxonomy" id="1672391"/>
    <lineage>
        <taxon>Bacteria</taxon>
        <taxon>Bacillati</taxon>
        <taxon>Chloroflexota</taxon>
        <taxon>Chloroflexia</taxon>
        <taxon>environmental samples</taxon>
    </lineage>
</organism>
<dbReference type="EMBL" id="CADCTR010003248">
    <property type="protein sequence ID" value="CAA9389871.1"/>
    <property type="molecule type" value="Genomic_DNA"/>
</dbReference>
<reference evidence="1" key="1">
    <citation type="submission" date="2020-02" db="EMBL/GenBank/DDBJ databases">
        <authorList>
            <person name="Meier V. D."/>
        </authorList>
    </citation>
    <scope>NUCLEOTIDE SEQUENCE</scope>
    <source>
        <strain evidence="1">AVDCRST_MAG93</strain>
    </source>
</reference>
<protein>
    <recommendedName>
        <fullName evidence="2">Ribosomal protein L7/L12 C-terminal domain-containing protein</fullName>
    </recommendedName>
</protein>
<proteinExistence type="predicted"/>